<proteinExistence type="predicted"/>
<dbReference type="RefSeq" id="WP_222824121.1">
    <property type="nucleotide sequence ID" value="NZ_JAHWXP010000002.1"/>
</dbReference>
<sequence length="97" mass="10774">MTRNTPSLEHIRIEFACEEGALRRTLGVIEARGFSVRSMQMGSDGDRAVMTLALAPMDASRRIDTLLRQLDRVYAVENAIHLSNDTRVAEVVHVAHG</sequence>
<dbReference type="Proteomes" id="UP000759298">
    <property type="component" value="Unassembled WGS sequence"/>
</dbReference>
<accession>A0ABS7PF42</accession>
<evidence type="ECO:0000313" key="2">
    <source>
        <dbReference type="Proteomes" id="UP000759298"/>
    </source>
</evidence>
<dbReference type="Pfam" id="PF13710">
    <property type="entry name" value="ACT_5"/>
    <property type="match status" value="1"/>
</dbReference>
<keyword evidence="2" id="KW-1185">Reference proteome</keyword>
<comment type="caution">
    <text evidence="1">The sequence shown here is derived from an EMBL/GenBank/DDBJ whole genome shotgun (WGS) entry which is preliminary data.</text>
</comment>
<organism evidence="1 2">
    <name type="scientific">Alteriqipengyuania abyssalis</name>
    <dbReference type="NCBI Taxonomy" id="2860200"/>
    <lineage>
        <taxon>Bacteria</taxon>
        <taxon>Pseudomonadati</taxon>
        <taxon>Pseudomonadota</taxon>
        <taxon>Alphaproteobacteria</taxon>
        <taxon>Sphingomonadales</taxon>
        <taxon>Erythrobacteraceae</taxon>
        <taxon>Alteriqipengyuania</taxon>
    </lineage>
</organism>
<dbReference type="Gene3D" id="3.30.70.260">
    <property type="match status" value="1"/>
</dbReference>
<reference evidence="1 2" key="1">
    <citation type="submission" date="2021-07" db="EMBL/GenBank/DDBJ databases">
        <title>Alteriqipengyuania abyssalis NZ-12B nov, sp.nov isolated from deep sea sponge in pacific ocean.</title>
        <authorList>
            <person name="Tareen S."/>
            <person name="Wink J."/>
        </authorList>
    </citation>
    <scope>NUCLEOTIDE SEQUENCE [LARGE SCALE GENOMIC DNA]</scope>
    <source>
        <strain evidence="1 2">NZ-12B</strain>
    </source>
</reference>
<dbReference type="SUPFAM" id="SSF55021">
    <property type="entry name" value="ACT-like"/>
    <property type="match status" value="1"/>
</dbReference>
<evidence type="ECO:0000313" key="1">
    <source>
        <dbReference type="EMBL" id="MBY8336412.1"/>
    </source>
</evidence>
<dbReference type="InterPro" id="IPR045865">
    <property type="entry name" value="ACT-like_dom_sf"/>
</dbReference>
<gene>
    <name evidence="1" type="ORF">KYN89_05075</name>
</gene>
<name>A0ABS7PF42_9SPHN</name>
<dbReference type="EMBL" id="JAHWXP010000002">
    <property type="protein sequence ID" value="MBY8336412.1"/>
    <property type="molecule type" value="Genomic_DNA"/>
</dbReference>
<protein>
    <submittedName>
        <fullName evidence="1">ACT domain-containing protein</fullName>
    </submittedName>
</protein>